<feature type="region of interest" description="Disordered" evidence="3">
    <location>
        <begin position="622"/>
        <end position="726"/>
    </location>
</feature>
<dbReference type="OrthoDB" id="1904536at2759"/>
<comment type="caution">
    <text evidence="4">The sequence shown here is derived from an EMBL/GenBank/DDBJ whole genome shotgun (WGS) entry which is preliminary data.</text>
</comment>
<dbReference type="Proteomes" id="UP000652761">
    <property type="component" value="Unassembled WGS sequence"/>
</dbReference>
<dbReference type="SMART" id="SM00369">
    <property type="entry name" value="LRR_TYP"/>
    <property type="match status" value="3"/>
</dbReference>
<dbReference type="EMBL" id="NMUH01000008">
    <property type="protein sequence ID" value="MQL68164.1"/>
    <property type="molecule type" value="Genomic_DNA"/>
</dbReference>
<feature type="compositionally biased region" description="Low complexity" evidence="3">
    <location>
        <begin position="654"/>
        <end position="673"/>
    </location>
</feature>
<dbReference type="PROSITE" id="PS51450">
    <property type="entry name" value="LRR"/>
    <property type="match status" value="3"/>
</dbReference>
<dbReference type="AlphaFoldDB" id="A0A843TEX5"/>
<dbReference type="InterPro" id="IPR001611">
    <property type="entry name" value="Leu-rich_rpt"/>
</dbReference>
<dbReference type="FunFam" id="3.80.10.10:FF:000320">
    <property type="entry name" value="Protein phosphatase 1 regulatory subunit pprA"/>
    <property type="match status" value="1"/>
</dbReference>
<dbReference type="InterPro" id="IPR032675">
    <property type="entry name" value="LRR_dom_sf"/>
</dbReference>
<dbReference type="SUPFAM" id="SSF52075">
    <property type="entry name" value="Outer arm dynein light chain 1"/>
    <property type="match status" value="1"/>
</dbReference>
<dbReference type="PANTHER" id="PTHR15454:SF7">
    <property type="entry name" value="OS07G0106100 PROTEIN"/>
    <property type="match status" value="1"/>
</dbReference>
<dbReference type="InterPro" id="IPR003591">
    <property type="entry name" value="Leu-rich_rpt_typical-subtyp"/>
</dbReference>
<dbReference type="PANTHER" id="PTHR15454">
    <property type="entry name" value="NISCHARIN RELATED"/>
    <property type="match status" value="1"/>
</dbReference>
<keyword evidence="5" id="KW-1185">Reference proteome</keyword>
<evidence type="ECO:0000313" key="5">
    <source>
        <dbReference type="Proteomes" id="UP000652761"/>
    </source>
</evidence>
<protein>
    <submittedName>
        <fullName evidence="4">Uncharacterized protein</fullName>
    </submittedName>
</protein>
<dbReference type="Pfam" id="PF13855">
    <property type="entry name" value="LRR_8"/>
    <property type="match status" value="1"/>
</dbReference>
<reference evidence="4" key="1">
    <citation type="submission" date="2017-07" db="EMBL/GenBank/DDBJ databases">
        <title>Taro Niue Genome Assembly and Annotation.</title>
        <authorList>
            <person name="Atibalentja N."/>
            <person name="Keating K."/>
            <person name="Fields C.J."/>
        </authorList>
    </citation>
    <scope>NUCLEOTIDE SEQUENCE</scope>
    <source>
        <strain evidence="4">Niue_2</strain>
        <tissue evidence="4">Leaf</tissue>
    </source>
</reference>
<sequence>MMVGFSCLPTHISCHKTKKDGWEYEECDTQGLDSNSLVLSSVEALEETPASSNSILEMEQSIPMHIHVEQITIPSSFECYWESEEQNGISYPLGVKGLLGGMSLRKSQSVGSGLFKEGRFSYNAETDDDIEQGLSLNFEDGNFGRLVNNSGLQEGFGSDDAGTNMLNQNQESTFGINTDPLSNCSTFFIEGLKQFDDEFCQDGEHGSPDHVVALNQMSNSQTLSKSHSLPSMGIHGSSPICRFMLHRSRSFENLCTETRKTGYLDGLSRMPADQFREGAFPPHMPQTAATIGGSVHSEADLGGGCVISVANKEHEEVSDREEDLIYRRNHMFDNELNGDHAFHNLSVSLNDWREPEMNGEEAFGSCQELNGENFNMKRIEEWIRQIDIHGSGIPQEVGESSSIPRKHHQLMNGVNASKLCAKGSGGVEVAYNHISSLAPASTSVQMTNLGLLVIPSLSAFSSLRVLNLSYNAIVKITSGSLPRGLHMLNLSRNNISTIEGLRELARLRVLDLSYNRVVRIGHGLAACSSLKELYLAGNKISEVEGLHRLLKLNILDLRFNKISTAKCLGQLAANYASLQAINLEGNPAQRNVGEEQLKRYILGLLPRLVYFNKQIIKSSSSKELSDRASRSVTPRQFDRGARSSDYKRSRRVSHAVASHKVTSSSHHSRVSQSMGYSAKPSRNRDRHAHLPPAGSKANHLPRVDSKLLSGMQPINPMRRSRSEGNL</sequence>
<evidence type="ECO:0000256" key="1">
    <source>
        <dbReference type="ARBA" id="ARBA00022614"/>
    </source>
</evidence>
<dbReference type="Gene3D" id="3.80.10.10">
    <property type="entry name" value="Ribonuclease Inhibitor"/>
    <property type="match status" value="2"/>
</dbReference>
<gene>
    <name evidence="4" type="ORF">Taro_000381</name>
</gene>
<organism evidence="4 5">
    <name type="scientific">Colocasia esculenta</name>
    <name type="common">Wild taro</name>
    <name type="synonym">Arum esculentum</name>
    <dbReference type="NCBI Taxonomy" id="4460"/>
    <lineage>
        <taxon>Eukaryota</taxon>
        <taxon>Viridiplantae</taxon>
        <taxon>Streptophyta</taxon>
        <taxon>Embryophyta</taxon>
        <taxon>Tracheophyta</taxon>
        <taxon>Spermatophyta</taxon>
        <taxon>Magnoliopsida</taxon>
        <taxon>Liliopsida</taxon>
        <taxon>Araceae</taxon>
        <taxon>Aroideae</taxon>
        <taxon>Colocasieae</taxon>
        <taxon>Colocasia</taxon>
    </lineage>
</organism>
<dbReference type="GO" id="GO:0005737">
    <property type="term" value="C:cytoplasm"/>
    <property type="evidence" value="ECO:0007669"/>
    <property type="project" value="TreeGrafter"/>
</dbReference>
<accession>A0A843TEX5</accession>
<evidence type="ECO:0000313" key="4">
    <source>
        <dbReference type="EMBL" id="MQL68164.1"/>
    </source>
</evidence>
<feature type="compositionally biased region" description="Basic and acidic residues" evidence="3">
    <location>
        <begin position="636"/>
        <end position="647"/>
    </location>
</feature>
<name>A0A843TEX5_COLES</name>
<keyword evidence="2" id="KW-0677">Repeat</keyword>
<proteinExistence type="predicted"/>
<keyword evidence="1" id="KW-0433">Leucine-rich repeat</keyword>
<evidence type="ECO:0000256" key="3">
    <source>
        <dbReference type="SAM" id="MobiDB-lite"/>
    </source>
</evidence>
<evidence type="ECO:0000256" key="2">
    <source>
        <dbReference type="ARBA" id="ARBA00022737"/>
    </source>
</evidence>
<dbReference type="SMART" id="SM00365">
    <property type="entry name" value="LRR_SD22"/>
    <property type="match status" value="4"/>
</dbReference>